<evidence type="ECO:0000256" key="1">
    <source>
        <dbReference type="SAM" id="MobiDB-lite"/>
    </source>
</evidence>
<dbReference type="AlphaFoldDB" id="A0AAV5VM32"/>
<organism evidence="2 3">
    <name type="scientific">Pristionchus fissidentatus</name>
    <dbReference type="NCBI Taxonomy" id="1538716"/>
    <lineage>
        <taxon>Eukaryota</taxon>
        <taxon>Metazoa</taxon>
        <taxon>Ecdysozoa</taxon>
        <taxon>Nematoda</taxon>
        <taxon>Chromadorea</taxon>
        <taxon>Rhabditida</taxon>
        <taxon>Rhabditina</taxon>
        <taxon>Diplogasteromorpha</taxon>
        <taxon>Diplogasteroidea</taxon>
        <taxon>Neodiplogasteridae</taxon>
        <taxon>Pristionchus</taxon>
    </lineage>
</organism>
<gene>
    <name evidence="2" type="ORF">PFISCL1PPCAC_11783</name>
</gene>
<comment type="caution">
    <text evidence="2">The sequence shown here is derived from an EMBL/GenBank/DDBJ whole genome shotgun (WGS) entry which is preliminary data.</text>
</comment>
<evidence type="ECO:0000313" key="3">
    <source>
        <dbReference type="Proteomes" id="UP001432322"/>
    </source>
</evidence>
<proteinExistence type="predicted"/>
<accession>A0AAV5VM32</accession>
<name>A0AAV5VM32_9BILA</name>
<sequence length="85" mass="9960">GFNSIFTKLEEVKNRVCLSTKFIIMDLEELKKRHWVTKIKYSDTRTPQTIKKKIDKEALEKQQCQRNSARERGERGYVQSAGKGI</sequence>
<dbReference type="Proteomes" id="UP001432322">
    <property type="component" value="Unassembled WGS sequence"/>
</dbReference>
<feature type="non-terminal residue" evidence="2">
    <location>
        <position position="85"/>
    </location>
</feature>
<keyword evidence="3" id="KW-1185">Reference proteome</keyword>
<evidence type="ECO:0000313" key="2">
    <source>
        <dbReference type="EMBL" id="GMT20486.1"/>
    </source>
</evidence>
<feature type="non-terminal residue" evidence="2">
    <location>
        <position position="1"/>
    </location>
</feature>
<reference evidence="2" key="1">
    <citation type="submission" date="2023-10" db="EMBL/GenBank/DDBJ databases">
        <title>Genome assembly of Pristionchus species.</title>
        <authorList>
            <person name="Yoshida K."/>
            <person name="Sommer R.J."/>
        </authorList>
    </citation>
    <scope>NUCLEOTIDE SEQUENCE</scope>
    <source>
        <strain evidence="2">RS5133</strain>
    </source>
</reference>
<dbReference type="EMBL" id="BTSY01000003">
    <property type="protein sequence ID" value="GMT20486.1"/>
    <property type="molecule type" value="Genomic_DNA"/>
</dbReference>
<feature type="region of interest" description="Disordered" evidence="1">
    <location>
        <begin position="61"/>
        <end position="85"/>
    </location>
</feature>
<protein>
    <submittedName>
        <fullName evidence="2">Uncharacterized protein</fullName>
    </submittedName>
</protein>